<dbReference type="PANTHER" id="PTHR38013:SF1">
    <property type="entry name" value="GLYCOPROTEIN_POLYSACCHARIDE METABOLISM"/>
    <property type="match status" value="1"/>
</dbReference>
<evidence type="ECO:0000313" key="2">
    <source>
        <dbReference type="EMBL" id="OEF25664.1"/>
    </source>
</evidence>
<proteinExistence type="predicted"/>
<comment type="caution">
    <text evidence="2">The sequence shown here is derived from an EMBL/GenBank/DDBJ whole genome shotgun (WGS) entry which is preliminary data.</text>
</comment>
<reference evidence="2 3" key="1">
    <citation type="journal article" date="2012" name="Science">
        <title>Ecological populations of bacteria act as socially cohesive units of antibiotic production and resistance.</title>
        <authorList>
            <person name="Cordero O.X."/>
            <person name="Wildschutte H."/>
            <person name="Kirkup B."/>
            <person name="Proehl S."/>
            <person name="Ngo L."/>
            <person name="Hussain F."/>
            <person name="Le Roux F."/>
            <person name="Mincer T."/>
            <person name="Polz M.F."/>
        </authorList>
    </citation>
    <scope>NUCLEOTIDE SEQUENCE [LARGE SCALE GENOMIC DNA]</scope>
    <source>
        <strain evidence="2 3">1S-45</strain>
    </source>
</reference>
<name>A0A1E5E2F2_9VIBR</name>
<accession>A0A1E5E2F2</accession>
<dbReference type="EMBL" id="AJYK02000059">
    <property type="protein sequence ID" value="OEF25664.1"/>
    <property type="molecule type" value="Genomic_DNA"/>
</dbReference>
<dbReference type="RefSeq" id="WP_017026484.1">
    <property type="nucleotide sequence ID" value="NZ_AJYK02000059.1"/>
</dbReference>
<dbReference type="Proteomes" id="UP000094070">
    <property type="component" value="Unassembled WGS sequence"/>
</dbReference>
<keyword evidence="3" id="KW-1185">Reference proteome</keyword>
<dbReference type="eggNOG" id="COG3126">
    <property type="taxonomic scope" value="Bacteria"/>
</dbReference>
<protein>
    <submittedName>
        <fullName evidence="2">Lipo-like protein</fullName>
    </submittedName>
</protein>
<dbReference type="InterPro" id="IPR053196">
    <property type="entry name" value="Lipoprotein_YbaY-like"/>
</dbReference>
<dbReference type="InterPro" id="IPR039366">
    <property type="entry name" value="Pilotin"/>
</dbReference>
<feature type="signal peptide" evidence="1">
    <location>
        <begin position="1"/>
        <end position="25"/>
    </location>
</feature>
<dbReference type="AlphaFoldDB" id="A0A1E5E2F2"/>
<dbReference type="STRING" id="1188252.A1QC_08515"/>
<evidence type="ECO:0000313" key="3">
    <source>
        <dbReference type="Proteomes" id="UP000094070"/>
    </source>
</evidence>
<dbReference type="OrthoDB" id="5348860at2"/>
<evidence type="ECO:0000256" key="1">
    <source>
        <dbReference type="SAM" id="SignalP"/>
    </source>
</evidence>
<dbReference type="PANTHER" id="PTHR38013">
    <property type="entry name" value="GLYCOPROTEIN/POLYSACCHARIDE METABOLISM"/>
    <property type="match status" value="1"/>
</dbReference>
<dbReference type="Pfam" id="PF09619">
    <property type="entry name" value="YscW"/>
    <property type="match status" value="1"/>
</dbReference>
<sequence length="153" mass="16353">MKKSLLLVSSIILGVSMSGCTTTQANDSQTTVEEVAQASQSVVLESISGTIAYRERMALPDDAVISVTLEDVSIADKAADIIATDSFITGGKQVPFAFKLDYNANQIIPNHTYAIRAKIAVNGKLRFITDTREAVITDANKTQSVSLMLVGVK</sequence>
<keyword evidence="1" id="KW-0732">Signal</keyword>
<organism evidence="2 3">
    <name type="scientific">Vibrio rumoiensis 1S-45</name>
    <dbReference type="NCBI Taxonomy" id="1188252"/>
    <lineage>
        <taxon>Bacteria</taxon>
        <taxon>Pseudomonadati</taxon>
        <taxon>Pseudomonadota</taxon>
        <taxon>Gammaproteobacteria</taxon>
        <taxon>Vibrionales</taxon>
        <taxon>Vibrionaceae</taxon>
        <taxon>Vibrio</taxon>
    </lineage>
</organism>
<dbReference type="PROSITE" id="PS51257">
    <property type="entry name" value="PROKAR_LIPOPROTEIN"/>
    <property type="match status" value="1"/>
</dbReference>
<gene>
    <name evidence="2" type="ORF">A1QC_08515</name>
</gene>
<feature type="chain" id="PRO_5009174684" evidence="1">
    <location>
        <begin position="26"/>
        <end position="153"/>
    </location>
</feature>